<feature type="domain" description="Tetrahydrofolate dehydrogenase/cyclohydrolase catalytic" evidence="13">
    <location>
        <begin position="36"/>
        <end position="154"/>
    </location>
</feature>
<dbReference type="GO" id="GO:0005829">
    <property type="term" value="C:cytosol"/>
    <property type="evidence" value="ECO:0007669"/>
    <property type="project" value="TreeGrafter"/>
</dbReference>
<evidence type="ECO:0000256" key="10">
    <source>
        <dbReference type="ARBA" id="ARBA00023268"/>
    </source>
</evidence>
<dbReference type="SUPFAM" id="SSF53223">
    <property type="entry name" value="Aminoacid dehydrogenase-like, N-terminal domain"/>
    <property type="match status" value="1"/>
</dbReference>
<evidence type="ECO:0000256" key="11">
    <source>
        <dbReference type="ARBA" id="ARBA00036357"/>
    </source>
</evidence>
<protein>
    <recommendedName>
        <fullName evidence="5">C-1-tetrahydrofolate synthase, cytoplasmic</fullName>
        <ecNumber evidence="4">1.5.1.5</ecNumber>
        <ecNumber evidence="3">3.5.4.9</ecNumber>
    </recommendedName>
</protein>
<evidence type="ECO:0000256" key="2">
    <source>
        <dbReference type="ARBA" id="ARBA00011738"/>
    </source>
</evidence>
<proteinExistence type="inferred from homology"/>
<dbReference type="Pfam" id="PF02882">
    <property type="entry name" value="THF_DHG_CYH_C"/>
    <property type="match status" value="1"/>
</dbReference>
<keyword evidence="7" id="KW-0378">Hydrolase</keyword>
<dbReference type="HAMAP" id="MF_01576">
    <property type="entry name" value="THF_DHG_CYH"/>
    <property type="match status" value="1"/>
</dbReference>
<dbReference type="GO" id="GO:0004477">
    <property type="term" value="F:methenyltetrahydrofolate cyclohydrolase activity"/>
    <property type="evidence" value="ECO:0007669"/>
    <property type="project" value="UniProtKB-EC"/>
</dbReference>
<dbReference type="STRING" id="53326.A0A016SW12"/>
<keyword evidence="10" id="KW-0511">Multifunctional enzyme</keyword>
<evidence type="ECO:0000256" key="6">
    <source>
        <dbReference type="ARBA" id="ARBA00022563"/>
    </source>
</evidence>
<feature type="domain" description="Tetrahydrofolate dehydrogenase/cyclohydrolase NAD(P)-binding" evidence="14">
    <location>
        <begin position="175"/>
        <end position="325"/>
    </location>
</feature>
<dbReference type="AlphaFoldDB" id="A0A016SW12"/>
<dbReference type="Pfam" id="PF00763">
    <property type="entry name" value="THF_DHG_CYH"/>
    <property type="match status" value="1"/>
</dbReference>
<gene>
    <name evidence="15" type="primary">Acey_s0170.g243</name>
    <name evidence="15" type="synonym">Acey-dao-3</name>
    <name evidence="15" type="ORF">Y032_0170g243</name>
</gene>
<evidence type="ECO:0000256" key="7">
    <source>
        <dbReference type="ARBA" id="ARBA00022801"/>
    </source>
</evidence>
<evidence type="ECO:0000256" key="1">
    <source>
        <dbReference type="ARBA" id="ARBA00004777"/>
    </source>
</evidence>
<evidence type="ECO:0000256" key="4">
    <source>
        <dbReference type="ARBA" id="ARBA00012859"/>
    </source>
</evidence>
<evidence type="ECO:0000259" key="13">
    <source>
        <dbReference type="Pfam" id="PF00763"/>
    </source>
</evidence>
<evidence type="ECO:0000256" key="12">
    <source>
        <dbReference type="ARBA" id="ARBA00049033"/>
    </source>
</evidence>
<evidence type="ECO:0000256" key="8">
    <source>
        <dbReference type="ARBA" id="ARBA00022857"/>
    </source>
</evidence>
<evidence type="ECO:0000259" key="14">
    <source>
        <dbReference type="Pfam" id="PF02882"/>
    </source>
</evidence>
<dbReference type="InterPro" id="IPR000672">
    <property type="entry name" value="THF_DH/CycHdrlase"/>
</dbReference>
<dbReference type="PRINTS" id="PR00085">
    <property type="entry name" value="THFDHDRGNASE"/>
</dbReference>
<dbReference type="EC" id="1.5.1.5" evidence="4"/>
<dbReference type="EMBL" id="JARK01001506">
    <property type="protein sequence ID" value="EYB94519.1"/>
    <property type="molecule type" value="Genomic_DNA"/>
</dbReference>
<comment type="catalytic activity">
    <reaction evidence="12">
        <text>(6S)-5,6,7,8-tetrahydrofolate + formate + ATP = (6R)-10-formyltetrahydrofolate + ADP + phosphate</text>
        <dbReference type="Rhea" id="RHEA:20221"/>
        <dbReference type="ChEBI" id="CHEBI:15740"/>
        <dbReference type="ChEBI" id="CHEBI:30616"/>
        <dbReference type="ChEBI" id="CHEBI:43474"/>
        <dbReference type="ChEBI" id="CHEBI:57453"/>
        <dbReference type="ChEBI" id="CHEBI:195366"/>
        <dbReference type="ChEBI" id="CHEBI:456216"/>
        <dbReference type="EC" id="6.3.4.3"/>
    </reaction>
</comment>
<name>A0A016SW12_9BILA</name>
<organism evidence="15 16">
    <name type="scientific">Ancylostoma ceylanicum</name>
    <dbReference type="NCBI Taxonomy" id="53326"/>
    <lineage>
        <taxon>Eukaryota</taxon>
        <taxon>Metazoa</taxon>
        <taxon>Ecdysozoa</taxon>
        <taxon>Nematoda</taxon>
        <taxon>Chromadorea</taxon>
        <taxon>Rhabditida</taxon>
        <taxon>Rhabditina</taxon>
        <taxon>Rhabditomorpha</taxon>
        <taxon>Strongyloidea</taxon>
        <taxon>Ancylostomatidae</taxon>
        <taxon>Ancylostomatinae</taxon>
        <taxon>Ancylostoma</taxon>
    </lineage>
</organism>
<keyword evidence="9" id="KW-0560">Oxidoreductase</keyword>
<dbReference type="InterPro" id="IPR020631">
    <property type="entry name" value="THF_DH/CycHdrlase_NAD-bd_dom"/>
</dbReference>
<dbReference type="InterPro" id="IPR020630">
    <property type="entry name" value="THF_DH/CycHdrlase_cat_dom"/>
</dbReference>
<reference evidence="16" key="1">
    <citation type="journal article" date="2015" name="Nat. Genet.">
        <title>The genome and transcriptome of the zoonotic hookworm Ancylostoma ceylanicum identify infection-specific gene families.</title>
        <authorList>
            <person name="Schwarz E.M."/>
            <person name="Hu Y."/>
            <person name="Antoshechkin I."/>
            <person name="Miller M.M."/>
            <person name="Sternberg P.W."/>
            <person name="Aroian R.V."/>
        </authorList>
    </citation>
    <scope>NUCLEOTIDE SEQUENCE</scope>
    <source>
        <strain evidence="16">HY135</strain>
    </source>
</reference>
<dbReference type="PROSITE" id="PS00767">
    <property type="entry name" value="THF_DHG_CYH_2"/>
    <property type="match status" value="1"/>
</dbReference>
<dbReference type="PANTHER" id="PTHR48099">
    <property type="entry name" value="C-1-TETRAHYDROFOLATE SYNTHASE, CYTOPLASMIC-RELATED"/>
    <property type="match status" value="1"/>
</dbReference>
<sequence length="334" mass="36416">MNLQKLLITTVNAIACKTARKLAFELRGGRMVAQLISGTEISKQLLSEVAEKLKKRKESNSSFRAVLAIVQVGDRSDSNVYIGAKIKKAAEIGAEGRLIKLPDTLTQAELEEEIEKLNADDDVDGIIVQLPLDCKNHIDADAVIDKIHPLKDVDGLTRENAGRLMRGELRRTIIPCTPNGCLYLVQKATGDHDYVNGKSVVVLGRSKIVGAPAAALFMWHHGTTTICHSKTKDLKEQCLRADILIVAIGKKHFVKGDWIKPGAVVIDCGINVEPATEPGKRNKLYGDVDFEAAKEVAGYITPVPGGVGPMTVAMLIKNTYEQAVRRRLHETNGV</sequence>
<keyword evidence="8" id="KW-0521">NADP</keyword>
<comment type="pathway">
    <text evidence="1">One-carbon metabolism; tetrahydrofolate interconversion.</text>
</comment>
<dbReference type="InterPro" id="IPR036291">
    <property type="entry name" value="NAD(P)-bd_dom_sf"/>
</dbReference>
<dbReference type="FunFam" id="3.40.50.720:FF:000006">
    <property type="entry name" value="Bifunctional protein FolD"/>
    <property type="match status" value="1"/>
</dbReference>
<dbReference type="GO" id="GO:0004329">
    <property type="term" value="F:formate-tetrahydrofolate ligase activity"/>
    <property type="evidence" value="ECO:0007669"/>
    <property type="project" value="UniProtKB-EC"/>
</dbReference>
<comment type="subunit">
    <text evidence="2">Homodimer.</text>
</comment>
<evidence type="ECO:0000256" key="5">
    <source>
        <dbReference type="ARBA" id="ARBA00017592"/>
    </source>
</evidence>
<dbReference type="EC" id="3.5.4.9" evidence="3"/>
<evidence type="ECO:0000256" key="9">
    <source>
        <dbReference type="ARBA" id="ARBA00023002"/>
    </source>
</evidence>
<dbReference type="InterPro" id="IPR020867">
    <property type="entry name" value="THF_DH/CycHdrlase_CS"/>
</dbReference>
<evidence type="ECO:0000256" key="3">
    <source>
        <dbReference type="ARBA" id="ARBA00012776"/>
    </source>
</evidence>
<dbReference type="SUPFAM" id="SSF51735">
    <property type="entry name" value="NAD(P)-binding Rossmann-fold domains"/>
    <property type="match status" value="1"/>
</dbReference>
<dbReference type="GO" id="GO:0035999">
    <property type="term" value="P:tetrahydrofolate interconversion"/>
    <property type="evidence" value="ECO:0007669"/>
    <property type="project" value="TreeGrafter"/>
</dbReference>
<dbReference type="GO" id="GO:0004488">
    <property type="term" value="F:methylenetetrahydrofolate dehydrogenase (NADP+) activity"/>
    <property type="evidence" value="ECO:0007669"/>
    <property type="project" value="UniProtKB-EC"/>
</dbReference>
<accession>A0A016SW12</accession>
<evidence type="ECO:0000313" key="15">
    <source>
        <dbReference type="EMBL" id="EYB94519.1"/>
    </source>
</evidence>
<dbReference type="InterPro" id="IPR046346">
    <property type="entry name" value="Aminoacid_DH-like_N_sf"/>
</dbReference>
<dbReference type="PANTHER" id="PTHR48099:SF5">
    <property type="entry name" value="C-1-TETRAHYDROFOLATE SYNTHASE, CYTOPLASMIC"/>
    <property type="match status" value="1"/>
</dbReference>
<keyword evidence="16" id="KW-1185">Reference proteome</keyword>
<dbReference type="Gene3D" id="3.40.50.10860">
    <property type="entry name" value="Leucine Dehydrogenase, chain A, domain 1"/>
    <property type="match status" value="1"/>
</dbReference>
<comment type="caution">
    <text evidence="15">The sequence shown here is derived from an EMBL/GenBank/DDBJ whole genome shotgun (WGS) entry which is preliminary data.</text>
</comment>
<keyword evidence="6" id="KW-0554">One-carbon metabolism</keyword>
<evidence type="ECO:0000313" key="16">
    <source>
        <dbReference type="Proteomes" id="UP000024635"/>
    </source>
</evidence>
<comment type="catalytic activity">
    <reaction evidence="11">
        <text>(6R)-5,10-methenyltetrahydrofolate + H2O = (6R)-10-formyltetrahydrofolate + H(+)</text>
        <dbReference type="Rhea" id="RHEA:23700"/>
        <dbReference type="ChEBI" id="CHEBI:15377"/>
        <dbReference type="ChEBI" id="CHEBI:15378"/>
        <dbReference type="ChEBI" id="CHEBI:57455"/>
        <dbReference type="ChEBI" id="CHEBI:195366"/>
        <dbReference type="EC" id="3.5.4.9"/>
    </reaction>
</comment>
<dbReference type="Proteomes" id="UP000024635">
    <property type="component" value="Unassembled WGS sequence"/>
</dbReference>
<dbReference type="Gene3D" id="3.40.50.720">
    <property type="entry name" value="NAD(P)-binding Rossmann-like Domain"/>
    <property type="match status" value="1"/>
</dbReference>
<dbReference type="CDD" id="cd01080">
    <property type="entry name" value="NAD_bind_m-THF_DH_Cyclohyd"/>
    <property type="match status" value="1"/>
</dbReference>
<dbReference type="OrthoDB" id="1845775at2759"/>
<dbReference type="FunFam" id="3.40.50.10860:FF:000005">
    <property type="entry name" value="C-1-tetrahydrofolate synthase, cytoplasmic, putative"/>
    <property type="match status" value="1"/>
</dbReference>